<feature type="domain" description="Receptor ligand binding region" evidence="12">
    <location>
        <begin position="125"/>
        <end position="321"/>
    </location>
</feature>
<proteinExistence type="predicted"/>
<keyword evidence="5" id="KW-1133">Transmembrane helix</keyword>
<evidence type="ECO:0000313" key="13">
    <source>
        <dbReference type="EMBL" id="KAJ8332208.1"/>
    </source>
</evidence>
<dbReference type="Proteomes" id="UP001152622">
    <property type="component" value="Unassembled WGS sequence"/>
</dbReference>
<comment type="subcellular location">
    <subcellularLocation>
        <location evidence="1">Cell membrane</location>
        <topology evidence="1">Multi-pass membrane protein</topology>
    </subcellularLocation>
</comment>
<evidence type="ECO:0000256" key="10">
    <source>
        <dbReference type="ARBA" id="ARBA00023224"/>
    </source>
</evidence>
<dbReference type="PANTHER" id="PTHR24061">
    <property type="entry name" value="CALCIUM-SENSING RECEPTOR-RELATED"/>
    <property type="match status" value="1"/>
</dbReference>
<keyword evidence="2" id="KW-1003">Cell membrane</keyword>
<evidence type="ECO:0000256" key="11">
    <source>
        <dbReference type="SAM" id="SignalP"/>
    </source>
</evidence>
<dbReference type="InterPro" id="IPR001828">
    <property type="entry name" value="ANF_lig-bd_rcpt"/>
</dbReference>
<comment type="caution">
    <text evidence="13">The sequence shown here is derived from an EMBL/GenBank/DDBJ whole genome shotgun (WGS) entry which is preliminary data.</text>
</comment>
<dbReference type="Gene3D" id="3.40.50.2300">
    <property type="match status" value="3"/>
</dbReference>
<keyword evidence="7" id="KW-0472">Membrane</keyword>
<evidence type="ECO:0000256" key="8">
    <source>
        <dbReference type="ARBA" id="ARBA00023170"/>
    </source>
</evidence>
<accession>A0A9Q1E4Q6</accession>
<evidence type="ECO:0000256" key="4">
    <source>
        <dbReference type="ARBA" id="ARBA00022729"/>
    </source>
</evidence>
<evidence type="ECO:0000259" key="12">
    <source>
        <dbReference type="Pfam" id="PF01094"/>
    </source>
</evidence>
<dbReference type="SUPFAM" id="SSF53822">
    <property type="entry name" value="Periplasmic binding protein-like I"/>
    <property type="match status" value="1"/>
</dbReference>
<evidence type="ECO:0000256" key="6">
    <source>
        <dbReference type="ARBA" id="ARBA00023040"/>
    </source>
</evidence>
<keyword evidence="10" id="KW-0807">Transducer</keyword>
<name>A0A9Q1E4Q6_SYNKA</name>
<organism evidence="13 14">
    <name type="scientific">Synaphobranchus kaupii</name>
    <name type="common">Kaup's arrowtooth eel</name>
    <dbReference type="NCBI Taxonomy" id="118154"/>
    <lineage>
        <taxon>Eukaryota</taxon>
        <taxon>Metazoa</taxon>
        <taxon>Chordata</taxon>
        <taxon>Craniata</taxon>
        <taxon>Vertebrata</taxon>
        <taxon>Euteleostomi</taxon>
        <taxon>Actinopterygii</taxon>
        <taxon>Neopterygii</taxon>
        <taxon>Teleostei</taxon>
        <taxon>Anguilliformes</taxon>
        <taxon>Synaphobranchidae</taxon>
        <taxon>Synaphobranchus</taxon>
    </lineage>
</organism>
<evidence type="ECO:0000256" key="3">
    <source>
        <dbReference type="ARBA" id="ARBA00022692"/>
    </source>
</evidence>
<evidence type="ECO:0000256" key="2">
    <source>
        <dbReference type="ARBA" id="ARBA00022475"/>
    </source>
</evidence>
<dbReference type="FunFam" id="3.40.50.2300:FF:000016">
    <property type="entry name" value="Taste 1 receptor member 2"/>
    <property type="match status" value="1"/>
</dbReference>
<feature type="chain" id="PRO_5040235306" description="Receptor ligand binding region domain-containing protein" evidence="11">
    <location>
        <begin position="21"/>
        <end position="334"/>
    </location>
</feature>
<reference evidence="13" key="1">
    <citation type="journal article" date="2023" name="Science">
        <title>Genome structures resolve the early diversification of teleost fishes.</title>
        <authorList>
            <person name="Parey E."/>
            <person name="Louis A."/>
            <person name="Montfort J."/>
            <person name="Bouchez O."/>
            <person name="Roques C."/>
            <person name="Iampietro C."/>
            <person name="Lluch J."/>
            <person name="Castinel A."/>
            <person name="Donnadieu C."/>
            <person name="Desvignes T."/>
            <person name="Floi Bucao C."/>
            <person name="Jouanno E."/>
            <person name="Wen M."/>
            <person name="Mejri S."/>
            <person name="Dirks R."/>
            <person name="Jansen H."/>
            <person name="Henkel C."/>
            <person name="Chen W.J."/>
            <person name="Zahm M."/>
            <person name="Cabau C."/>
            <person name="Klopp C."/>
            <person name="Thompson A.W."/>
            <person name="Robinson-Rechavi M."/>
            <person name="Braasch I."/>
            <person name="Lecointre G."/>
            <person name="Bobe J."/>
            <person name="Postlethwait J.H."/>
            <person name="Berthelot C."/>
            <person name="Roest Crollius H."/>
            <person name="Guiguen Y."/>
        </authorList>
    </citation>
    <scope>NUCLEOTIDE SEQUENCE</scope>
    <source>
        <strain evidence="13">WJC10195</strain>
    </source>
</reference>
<dbReference type="PANTHER" id="PTHR24061:SF528">
    <property type="entry name" value="C-FAMILY ODORANT RECEPTOR OLFCD2-RELATED"/>
    <property type="match status" value="1"/>
</dbReference>
<protein>
    <recommendedName>
        <fullName evidence="12">Receptor ligand binding region domain-containing protein</fullName>
    </recommendedName>
</protein>
<keyword evidence="4 11" id="KW-0732">Signal</keyword>
<sequence>MEVMWTTLALVAGALTLAKGRSESRCTLQGTPRPASFSQPGDFVIGGVFSIHFYVSTTEHNYTSVPKAPQLAVKVAFQLANGIEPIFFPNQSCSKSATVHAVVGESGSTPSIAMSRILGPFGIPQAARAEGICVEYSEAFYRTNPREKVRRVAEVIRRSTARVIVAFVASGDMLVLLSELEGKALAPLQWIGSEAWVTDRELLRFRLCAGSIGFGIRRSVIPGLRDFLLDLGPEQVSRSPVLTEFWESAFGCSLGGRQSAAGRKACDGKQNLRDLQNPYTDTSQLRISNMVYKAVYAIAHAMHSIICTDEPNTPPHCNTSIRVEPRQVNSPLQL</sequence>
<dbReference type="OrthoDB" id="5984008at2759"/>
<evidence type="ECO:0000313" key="14">
    <source>
        <dbReference type="Proteomes" id="UP001152622"/>
    </source>
</evidence>
<keyword evidence="8" id="KW-0675">Receptor</keyword>
<dbReference type="InterPro" id="IPR028082">
    <property type="entry name" value="Peripla_BP_I"/>
</dbReference>
<dbReference type="Pfam" id="PF01094">
    <property type="entry name" value="ANF_receptor"/>
    <property type="match status" value="1"/>
</dbReference>
<keyword evidence="3" id="KW-0812">Transmembrane</keyword>
<evidence type="ECO:0000256" key="7">
    <source>
        <dbReference type="ARBA" id="ARBA00023136"/>
    </source>
</evidence>
<gene>
    <name evidence="13" type="ORF">SKAU_G00428160</name>
</gene>
<evidence type="ECO:0000256" key="5">
    <source>
        <dbReference type="ARBA" id="ARBA00022989"/>
    </source>
</evidence>
<dbReference type="AlphaFoldDB" id="A0A9Q1E4Q6"/>
<evidence type="ECO:0000256" key="1">
    <source>
        <dbReference type="ARBA" id="ARBA00004651"/>
    </source>
</evidence>
<feature type="signal peptide" evidence="11">
    <location>
        <begin position="1"/>
        <end position="20"/>
    </location>
</feature>
<keyword evidence="14" id="KW-1185">Reference proteome</keyword>
<dbReference type="EMBL" id="JAINUF010000032">
    <property type="protein sequence ID" value="KAJ8332208.1"/>
    <property type="molecule type" value="Genomic_DNA"/>
</dbReference>
<dbReference type="InterPro" id="IPR000068">
    <property type="entry name" value="GPCR_3_Ca_sens_rcpt-rel"/>
</dbReference>
<keyword evidence="6" id="KW-0297">G-protein coupled receptor</keyword>
<evidence type="ECO:0000256" key="9">
    <source>
        <dbReference type="ARBA" id="ARBA00023180"/>
    </source>
</evidence>
<keyword evidence="9" id="KW-0325">Glycoprotein</keyword>
<dbReference type="GO" id="GO:0005886">
    <property type="term" value="C:plasma membrane"/>
    <property type="evidence" value="ECO:0007669"/>
    <property type="project" value="UniProtKB-SubCell"/>
</dbReference>
<dbReference type="GO" id="GO:0004930">
    <property type="term" value="F:G protein-coupled receptor activity"/>
    <property type="evidence" value="ECO:0007669"/>
    <property type="project" value="UniProtKB-KW"/>
</dbReference>